<accession>A0AAN9V836</accession>
<name>A0AAN9V836_9ORTH</name>
<dbReference type="GO" id="GO:0005737">
    <property type="term" value="C:cytoplasm"/>
    <property type="evidence" value="ECO:0007669"/>
    <property type="project" value="TreeGrafter"/>
</dbReference>
<dbReference type="AlphaFoldDB" id="A0AAN9V836"/>
<feature type="region of interest" description="Disordered" evidence="3">
    <location>
        <begin position="597"/>
        <end position="639"/>
    </location>
</feature>
<dbReference type="InterPro" id="IPR051023">
    <property type="entry name" value="PP2A_Regulatory_Subunit_A"/>
</dbReference>
<dbReference type="GO" id="GO:0019888">
    <property type="term" value="F:protein phosphatase regulator activity"/>
    <property type="evidence" value="ECO:0007669"/>
    <property type="project" value="TreeGrafter"/>
</dbReference>
<feature type="repeat" description="HEAT" evidence="2">
    <location>
        <begin position="793"/>
        <end position="828"/>
    </location>
</feature>
<dbReference type="InterPro" id="IPR016024">
    <property type="entry name" value="ARM-type_fold"/>
</dbReference>
<keyword evidence="1" id="KW-0677">Repeat</keyword>
<dbReference type="PROSITE" id="PS50077">
    <property type="entry name" value="HEAT_REPEAT"/>
    <property type="match status" value="1"/>
</dbReference>
<feature type="region of interest" description="Disordered" evidence="3">
    <location>
        <begin position="433"/>
        <end position="462"/>
    </location>
</feature>
<feature type="compositionally biased region" description="Basic and acidic residues" evidence="3">
    <location>
        <begin position="619"/>
        <end position="632"/>
    </location>
</feature>
<protein>
    <recommendedName>
        <fullName evidence="6">Serine/threonine-protein phosphatase 4 regulatory subunit 1</fullName>
    </recommendedName>
</protein>
<feature type="compositionally biased region" description="Polar residues" evidence="3">
    <location>
        <begin position="597"/>
        <end position="618"/>
    </location>
</feature>
<feature type="region of interest" description="Disordered" evidence="3">
    <location>
        <begin position="1"/>
        <end position="30"/>
    </location>
</feature>
<feature type="compositionally biased region" description="Polar residues" evidence="3">
    <location>
        <begin position="433"/>
        <end position="446"/>
    </location>
</feature>
<dbReference type="InterPro" id="IPR011989">
    <property type="entry name" value="ARM-like"/>
</dbReference>
<sequence length="1076" mass="120808">MAENMYVPEDDGENSDEGSNSVHGLDMRTGANQDDCLPPLLRLEMYAMSDNMYNRQMVGRVALETLRAVADTPEDIRAAMDIINRAATDTEISVKAELMEQLPHIAMVCYEEREKLHFVVEECLLPLVIRFLGDSDNQMRKTTQAALLVLMEQGLVDMRDVEQQVCPAILMLTEVDNLVEFHTGAVALMSKMAPLLGAEATERLFMHRFAALCSLPVFYVRKVCANNFGDFCAVVGTAATEEFLLPYFVELCTDGIWGVRKACAEIFTTVAIHCTIQTRKDTLAPVFNNLLLDQSRWVRMSAFRALGQFIATFVTSGACNMQLNQHGDLVIPHDDSRLNMRSSNEGGYVSRTISEEKTTSPACNQPCYFLKESVPVVDEDGPSAVSNSNCYVCMQPDRISLIDNSKESVINILCRGEGDKKIKTKTKFSTDMLPSSAHNCNNSMQENQRECSSERDKNSGRKETDIYQDFNTFQFWRVPIPELDLSVGAEETLNRQSPAAEDNSKPDTFALKSDISATVKNELDSLASRLEQGFLNDSETVDPRTANVTICTDDQQIETDSEPIYLESARHHANDNVKTKFKRPEILGNMKQSVLSEKTCTSNKNAATLNQKSNVSHSEGTRKESDASHTDLDLSDSEEDNVLTIASQKSSGLYEVQKQVPSFVSLPRTSNSQKNSPVLYHEQKFLTSYSEQMRATYLEREQKYCVLYNEVGYLSACLEESDAPNPVVNCLLQSDVPSNRPPQDVVPHYLVDHFVSMTHPSQAQNTDNEITHHCAFSIPAVALTLGRNNWYLIKPAYEALASDVQWKVRRTVAASIHELAVILGEELAGVDLVPIFHGFIKDLDEVRIGALKHLAEFLKLLRPTERSTLLHRLSDFHLTDNECNWRFRSKLAEQLHHSLVLFAPGDTHEHITPLAIALLMDKVAAVRKKALCLVTQLVHHVSTEVNLVRSLLAELAEQFAHNKHWNRRQTFALLCSQLMSKRVLKDEHFACDVFPHLLELSWDPVPNVRLSVAQTLACDIAVQLYFSSSESPHNEMLIQCLRRLQGDDDKDVQYFASLYSIPSTTLLLEPSCDVDQ</sequence>
<evidence type="ECO:0000256" key="2">
    <source>
        <dbReference type="PROSITE-ProRule" id="PRU00103"/>
    </source>
</evidence>
<evidence type="ECO:0000256" key="3">
    <source>
        <dbReference type="SAM" id="MobiDB-lite"/>
    </source>
</evidence>
<reference evidence="4 5" key="1">
    <citation type="submission" date="2024-03" db="EMBL/GenBank/DDBJ databases">
        <title>The genome assembly and annotation of the cricket Gryllus longicercus Weissman &amp; Gray.</title>
        <authorList>
            <person name="Szrajer S."/>
            <person name="Gray D."/>
            <person name="Ylla G."/>
        </authorList>
    </citation>
    <scope>NUCLEOTIDE SEQUENCE [LARGE SCALE GENOMIC DNA]</scope>
    <source>
        <strain evidence="4">DAG 2021-001</strain>
        <tissue evidence="4">Whole body minus gut</tissue>
    </source>
</reference>
<dbReference type="EMBL" id="JAZDUA010000390">
    <property type="protein sequence ID" value="KAK7793288.1"/>
    <property type="molecule type" value="Genomic_DNA"/>
</dbReference>
<evidence type="ECO:0008006" key="6">
    <source>
        <dbReference type="Google" id="ProtNLM"/>
    </source>
</evidence>
<dbReference type="PANTHER" id="PTHR10648:SF1">
    <property type="entry name" value="SERINE_THREONINE-PROTEIN PHOSPHATASE 4 REGULATORY SUBUNIT 1"/>
    <property type="match status" value="1"/>
</dbReference>
<organism evidence="4 5">
    <name type="scientific">Gryllus longicercus</name>
    <dbReference type="NCBI Taxonomy" id="2509291"/>
    <lineage>
        <taxon>Eukaryota</taxon>
        <taxon>Metazoa</taxon>
        <taxon>Ecdysozoa</taxon>
        <taxon>Arthropoda</taxon>
        <taxon>Hexapoda</taxon>
        <taxon>Insecta</taxon>
        <taxon>Pterygota</taxon>
        <taxon>Neoptera</taxon>
        <taxon>Polyneoptera</taxon>
        <taxon>Orthoptera</taxon>
        <taxon>Ensifera</taxon>
        <taxon>Gryllidea</taxon>
        <taxon>Grylloidea</taxon>
        <taxon>Gryllidae</taxon>
        <taxon>Gryllinae</taxon>
        <taxon>Gryllus</taxon>
    </lineage>
</organism>
<proteinExistence type="predicted"/>
<evidence type="ECO:0000313" key="5">
    <source>
        <dbReference type="Proteomes" id="UP001378592"/>
    </source>
</evidence>
<comment type="caution">
    <text evidence="4">The sequence shown here is derived from an EMBL/GenBank/DDBJ whole genome shotgun (WGS) entry which is preliminary data.</text>
</comment>
<dbReference type="InterPro" id="IPR021133">
    <property type="entry name" value="HEAT_type_2"/>
</dbReference>
<evidence type="ECO:0000256" key="1">
    <source>
        <dbReference type="ARBA" id="ARBA00022737"/>
    </source>
</evidence>
<evidence type="ECO:0000313" key="4">
    <source>
        <dbReference type="EMBL" id="KAK7793288.1"/>
    </source>
</evidence>
<gene>
    <name evidence="4" type="ORF">R5R35_004991</name>
</gene>
<feature type="compositionally biased region" description="Basic and acidic residues" evidence="3">
    <location>
        <begin position="447"/>
        <end position="462"/>
    </location>
</feature>
<dbReference type="SUPFAM" id="SSF48371">
    <property type="entry name" value="ARM repeat"/>
    <property type="match status" value="1"/>
</dbReference>
<keyword evidence="5" id="KW-1185">Reference proteome</keyword>
<dbReference type="PANTHER" id="PTHR10648">
    <property type="entry name" value="SERINE/THREONINE-PROTEIN PHOSPHATASE PP2A 65 KDA REGULATORY SUBUNIT"/>
    <property type="match status" value="1"/>
</dbReference>
<dbReference type="Proteomes" id="UP001378592">
    <property type="component" value="Unassembled WGS sequence"/>
</dbReference>
<dbReference type="Gene3D" id="1.25.10.10">
    <property type="entry name" value="Leucine-rich Repeat Variant"/>
    <property type="match status" value="3"/>
</dbReference>